<evidence type="ECO:0000256" key="2">
    <source>
        <dbReference type="SAM" id="MobiDB-lite"/>
    </source>
</evidence>
<keyword evidence="1" id="KW-0175">Coiled coil</keyword>
<dbReference type="EMBL" id="BKCJ010003158">
    <property type="protein sequence ID" value="GEU53342.1"/>
    <property type="molecule type" value="Genomic_DNA"/>
</dbReference>
<sequence>MNGSRIKDQDLFGVHDLDGDEVFVDVTTGEDVEQDATVAESVEGITAATTLQISKDELTLAQTLMEFKAAKPKAKGVTIQEPTFEKKDQITLDEEVARKLEAEMKAEMDEEERIAREKNEANRAIIKEWDDGQATIDADRHLAEQIQAQEREQLSIEERSKLLAEIIKSRRNLKKTQAEVTEGSSKRAGQKLEQESAKKQKLVEQEQAKVADDDTAELKRCLDIVHEDDDDVEIEATPLSSKSPTIVDYKIYREGKKREDLEVLRSIVKERFKKTKPVDDMDTLLFQTLKTMFEPHVEDIIWKYQQGAV</sequence>
<accession>A0A6L2KXY8</accession>
<evidence type="ECO:0000256" key="1">
    <source>
        <dbReference type="SAM" id="Coils"/>
    </source>
</evidence>
<evidence type="ECO:0000313" key="3">
    <source>
        <dbReference type="EMBL" id="GEU53342.1"/>
    </source>
</evidence>
<protein>
    <submittedName>
        <fullName evidence="3">Uncharacterized protein</fullName>
    </submittedName>
</protein>
<gene>
    <name evidence="3" type="ORF">Tci_025320</name>
</gene>
<comment type="caution">
    <text evidence="3">The sequence shown here is derived from an EMBL/GenBank/DDBJ whole genome shotgun (WGS) entry which is preliminary data.</text>
</comment>
<name>A0A6L2KXY8_TANCI</name>
<feature type="region of interest" description="Disordered" evidence="2">
    <location>
        <begin position="175"/>
        <end position="200"/>
    </location>
</feature>
<proteinExistence type="predicted"/>
<feature type="coiled-coil region" evidence="1">
    <location>
        <begin position="97"/>
        <end position="124"/>
    </location>
</feature>
<organism evidence="3">
    <name type="scientific">Tanacetum cinerariifolium</name>
    <name type="common">Dalmatian daisy</name>
    <name type="synonym">Chrysanthemum cinerariifolium</name>
    <dbReference type="NCBI Taxonomy" id="118510"/>
    <lineage>
        <taxon>Eukaryota</taxon>
        <taxon>Viridiplantae</taxon>
        <taxon>Streptophyta</taxon>
        <taxon>Embryophyta</taxon>
        <taxon>Tracheophyta</taxon>
        <taxon>Spermatophyta</taxon>
        <taxon>Magnoliopsida</taxon>
        <taxon>eudicotyledons</taxon>
        <taxon>Gunneridae</taxon>
        <taxon>Pentapetalae</taxon>
        <taxon>asterids</taxon>
        <taxon>campanulids</taxon>
        <taxon>Asterales</taxon>
        <taxon>Asteraceae</taxon>
        <taxon>Asteroideae</taxon>
        <taxon>Anthemideae</taxon>
        <taxon>Anthemidinae</taxon>
        <taxon>Tanacetum</taxon>
    </lineage>
</organism>
<feature type="compositionally biased region" description="Basic and acidic residues" evidence="2">
    <location>
        <begin position="190"/>
        <end position="200"/>
    </location>
</feature>
<dbReference type="AlphaFoldDB" id="A0A6L2KXY8"/>
<reference evidence="3" key="1">
    <citation type="journal article" date="2019" name="Sci. Rep.">
        <title>Draft genome of Tanacetum cinerariifolium, the natural source of mosquito coil.</title>
        <authorList>
            <person name="Yamashiro T."/>
            <person name="Shiraishi A."/>
            <person name="Satake H."/>
            <person name="Nakayama K."/>
        </authorList>
    </citation>
    <scope>NUCLEOTIDE SEQUENCE</scope>
</reference>